<evidence type="ECO:0000313" key="9">
    <source>
        <dbReference type="EMBL" id="PJZ69109.1"/>
    </source>
</evidence>
<reference evidence="11 12" key="1">
    <citation type="submission" date="2017-07" db="EMBL/GenBank/DDBJ databases">
        <title>Leptospira spp. isolated from tropical soils.</title>
        <authorList>
            <person name="Thibeaux R."/>
            <person name="Iraola G."/>
            <person name="Ferres I."/>
            <person name="Bierque E."/>
            <person name="Girault D."/>
            <person name="Soupe-Gilbert M.-E."/>
            <person name="Picardeau M."/>
            <person name="Goarant C."/>
        </authorList>
    </citation>
    <scope>NUCLEOTIDE SEQUENCE [LARGE SCALE GENOMIC DNA]</scope>
    <source>
        <strain evidence="10 12">FH1-B-B1</strain>
        <strain evidence="9 11">FH1-B-C1</strain>
    </source>
</reference>
<keyword evidence="5" id="KW-0201">Cytochrome c-type biogenesis</keyword>
<feature type="transmembrane region" description="Helical" evidence="8">
    <location>
        <begin position="52"/>
        <end position="72"/>
    </location>
</feature>
<comment type="subcellular location">
    <subcellularLocation>
        <location evidence="1">Membrane</location>
        <topology evidence="1">Multi-pass membrane protein</topology>
    </subcellularLocation>
</comment>
<organism evidence="10 12">
    <name type="scientific">Leptospira perolatii</name>
    <dbReference type="NCBI Taxonomy" id="2023191"/>
    <lineage>
        <taxon>Bacteria</taxon>
        <taxon>Pseudomonadati</taxon>
        <taxon>Spirochaetota</taxon>
        <taxon>Spirochaetia</taxon>
        <taxon>Leptospirales</taxon>
        <taxon>Leptospiraceae</taxon>
        <taxon>Leptospira</taxon>
    </lineage>
</organism>
<evidence type="ECO:0000313" key="10">
    <source>
        <dbReference type="EMBL" id="PJZ73147.1"/>
    </source>
</evidence>
<dbReference type="GO" id="GO:0017004">
    <property type="term" value="P:cytochrome complex assembly"/>
    <property type="evidence" value="ECO:0007669"/>
    <property type="project" value="UniProtKB-KW"/>
</dbReference>
<evidence type="ECO:0000256" key="1">
    <source>
        <dbReference type="ARBA" id="ARBA00004141"/>
    </source>
</evidence>
<dbReference type="AlphaFoldDB" id="A0A2M9ZM87"/>
<feature type="transmembrane region" description="Helical" evidence="8">
    <location>
        <begin position="93"/>
        <end position="121"/>
    </location>
</feature>
<dbReference type="GO" id="GO:1903607">
    <property type="term" value="P:cytochrome c biosynthetic process"/>
    <property type="evidence" value="ECO:0007669"/>
    <property type="project" value="TreeGrafter"/>
</dbReference>
<keyword evidence="7 8" id="KW-0472">Membrane</keyword>
<dbReference type="GO" id="GO:0015232">
    <property type="term" value="F:heme transmembrane transporter activity"/>
    <property type="evidence" value="ECO:0007669"/>
    <property type="project" value="InterPro"/>
</dbReference>
<dbReference type="RefSeq" id="WP_100714401.1">
    <property type="nucleotide sequence ID" value="NZ_NPDY01000012.1"/>
</dbReference>
<keyword evidence="6 8" id="KW-1133">Transmembrane helix</keyword>
<keyword evidence="3" id="KW-0813">Transport</keyword>
<gene>
    <name evidence="9" type="ORF">CH360_12565</name>
    <name evidence="10" type="ORF">CH373_11700</name>
</gene>
<name>A0A2M9ZM87_9LEPT</name>
<sequence>MRILWALLQKEIRLLGRASNGIFSLVVLVSAMVFLFHFALERSGKMDRTTLIGLKWAILFVASFVLVGQFTWEEREAGGGSASQQFVSPWILYISKSLLVFVALSGTALYLLGLFSLFFSAFPLEFGEWSKHLIFFLPGILNLSFLGVGLSHISLSSRLKEILLPLLIVPFSIPIFLYGMEAERKLATLPFSAVSGSFYLLAAFAVFYGSMGALLVEMTSDHD</sequence>
<accession>A0A2M9ZM87</accession>
<feature type="transmembrane region" description="Helical" evidence="8">
    <location>
        <begin position="21"/>
        <end position="40"/>
    </location>
</feature>
<dbReference type="GO" id="GO:0005886">
    <property type="term" value="C:plasma membrane"/>
    <property type="evidence" value="ECO:0007669"/>
    <property type="project" value="TreeGrafter"/>
</dbReference>
<proteinExistence type="inferred from homology"/>
<evidence type="ECO:0000256" key="7">
    <source>
        <dbReference type="ARBA" id="ARBA00023136"/>
    </source>
</evidence>
<evidence type="ECO:0000256" key="5">
    <source>
        <dbReference type="ARBA" id="ARBA00022748"/>
    </source>
</evidence>
<evidence type="ECO:0000256" key="3">
    <source>
        <dbReference type="ARBA" id="ARBA00022448"/>
    </source>
</evidence>
<dbReference type="Proteomes" id="UP000231990">
    <property type="component" value="Unassembled WGS sequence"/>
</dbReference>
<keyword evidence="4 8" id="KW-0812">Transmembrane</keyword>
<evidence type="ECO:0000256" key="6">
    <source>
        <dbReference type="ARBA" id="ARBA00022989"/>
    </source>
</evidence>
<dbReference type="PANTHER" id="PTHR30070">
    <property type="entry name" value="HEME EXPORTER PROTEIN B"/>
    <property type="match status" value="1"/>
</dbReference>
<dbReference type="PANTHER" id="PTHR30070:SF1">
    <property type="entry name" value="CYTOCHROME C BIOGENESIS B-RELATED"/>
    <property type="match status" value="1"/>
</dbReference>
<dbReference type="Proteomes" id="UP000231962">
    <property type="component" value="Unassembled WGS sequence"/>
</dbReference>
<dbReference type="EMBL" id="NPDZ01000006">
    <property type="protein sequence ID" value="PJZ73147.1"/>
    <property type="molecule type" value="Genomic_DNA"/>
</dbReference>
<dbReference type="Pfam" id="PF03379">
    <property type="entry name" value="CcmB"/>
    <property type="match status" value="1"/>
</dbReference>
<dbReference type="InterPro" id="IPR003544">
    <property type="entry name" value="Cyt_c_biogenesis_CcmB"/>
</dbReference>
<feature type="transmembrane region" description="Helical" evidence="8">
    <location>
        <begin position="133"/>
        <end position="155"/>
    </location>
</feature>
<evidence type="ECO:0000256" key="4">
    <source>
        <dbReference type="ARBA" id="ARBA00022692"/>
    </source>
</evidence>
<evidence type="ECO:0000313" key="12">
    <source>
        <dbReference type="Proteomes" id="UP000231990"/>
    </source>
</evidence>
<dbReference type="OrthoDB" id="328767at2"/>
<feature type="transmembrane region" description="Helical" evidence="8">
    <location>
        <begin position="162"/>
        <end position="178"/>
    </location>
</feature>
<feature type="transmembrane region" description="Helical" evidence="8">
    <location>
        <begin position="198"/>
        <end position="216"/>
    </location>
</feature>
<comment type="caution">
    <text evidence="10">The sequence shown here is derived from an EMBL/GenBank/DDBJ whole genome shotgun (WGS) entry which is preliminary data.</text>
</comment>
<evidence type="ECO:0000313" key="11">
    <source>
        <dbReference type="Proteomes" id="UP000231962"/>
    </source>
</evidence>
<comment type="similarity">
    <text evidence="2">Belongs to the CcmB/CycW/HelB family.</text>
</comment>
<evidence type="ECO:0000256" key="2">
    <source>
        <dbReference type="ARBA" id="ARBA00010544"/>
    </source>
</evidence>
<protein>
    <submittedName>
        <fullName evidence="10">ABC transporter permease</fullName>
    </submittedName>
</protein>
<evidence type="ECO:0000256" key="8">
    <source>
        <dbReference type="SAM" id="Phobius"/>
    </source>
</evidence>
<dbReference type="EMBL" id="NPDY01000012">
    <property type="protein sequence ID" value="PJZ69109.1"/>
    <property type="molecule type" value="Genomic_DNA"/>
</dbReference>
<keyword evidence="11" id="KW-1185">Reference proteome</keyword>